<protein>
    <submittedName>
        <fullName evidence="9">M20 family metallo-hydrolase</fullName>
    </submittedName>
</protein>
<dbReference type="InterPro" id="IPR011650">
    <property type="entry name" value="Peptidase_M20_dimer"/>
</dbReference>
<keyword evidence="10" id="KW-1185">Reference proteome</keyword>
<dbReference type="PANTHER" id="PTHR32494:SF19">
    <property type="entry name" value="ALLANTOATE DEIMINASE-RELATED"/>
    <property type="match status" value="1"/>
</dbReference>
<dbReference type="SUPFAM" id="SSF53187">
    <property type="entry name" value="Zn-dependent exopeptidases"/>
    <property type="match status" value="1"/>
</dbReference>
<dbReference type="EMBL" id="CP068053">
    <property type="protein sequence ID" value="QQT00984.1"/>
    <property type="molecule type" value="Genomic_DNA"/>
</dbReference>
<gene>
    <name evidence="9" type="ORF">I6J18_03505</name>
</gene>
<dbReference type="Gene3D" id="3.40.630.10">
    <property type="entry name" value="Zn peptidases"/>
    <property type="match status" value="1"/>
</dbReference>
<evidence type="ECO:0000256" key="5">
    <source>
        <dbReference type="ARBA" id="ARBA00022801"/>
    </source>
</evidence>
<dbReference type="Pfam" id="PF01546">
    <property type="entry name" value="Peptidase_M20"/>
    <property type="match status" value="1"/>
</dbReference>
<evidence type="ECO:0000259" key="8">
    <source>
        <dbReference type="Pfam" id="PF07687"/>
    </source>
</evidence>
<keyword evidence="6" id="KW-0464">Manganese</keyword>
<dbReference type="CDD" id="cd03884">
    <property type="entry name" value="M20_bAS"/>
    <property type="match status" value="1"/>
</dbReference>
<evidence type="ECO:0000256" key="6">
    <source>
        <dbReference type="ARBA" id="ARBA00023211"/>
    </source>
</evidence>
<comment type="similarity">
    <text evidence="2">Belongs to the peptidase M20 family.</text>
</comment>
<name>A0A974S0W8_PERPY</name>
<keyword evidence="5" id="KW-0378">Hydrolase</keyword>
<dbReference type="GO" id="GO:0016813">
    <property type="term" value="F:hydrolase activity, acting on carbon-nitrogen (but not peptide) bonds, in linear amidines"/>
    <property type="evidence" value="ECO:0007669"/>
    <property type="project" value="InterPro"/>
</dbReference>
<comment type="subunit">
    <text evidence="3">Homodimer.</text>
</comment>
<evidence type="ECO:0000256" key="7">
    <source>
        <dbReference type="PIRSR" id="PIRSR001235-1"/>
    </source>
</evidence>
<feature type="binding site" evidence="7">
    <location>
        <position position="95"/>
    </location>
    <ligand>
        <name>Zn(2+)</name>
        <dbReference type="ChEBI" id="CHEBI:29105"/>
        <label>1</label>
    </ligand>
</feature>
<dbReference type="Proteomes" id="UP000595254">
    <property type="component" value="Chromosome"/>
</dbReference>
<accession>A0A974S0W8</accession>
<feature type="binding site" evidence="7">
    <location>
        <position position="194"/>
    </location>
    <ligand>
        <name>Zn(2+)</name>
        <dbReference type="ChEBI" id="CHEBI:29105"/>
        <label>1</label>
    </ligand>
</feature>
<dbReference type="InterPro" id="IPR002933">
    <property type="entry name" value="Peptidase_M20"/>
</dbReference>
<dbReference type="AlphaFoldDB" id="A0A974S0W8"/>
<comment type="cofactor">
    <cofactor evidence="7">
        <name>Zn(2+)</name>
        <dbReference type="ChEBI" id="CHEBI:29105"/>
    </cofactor>
    <text evidence="7">Binds 2 Zn(2+) ions per subunit.</text>
</comment>
<feature type="domain" description="Peptidase M20 dimerisation" evidence="8">
    <location>
        <begin position="214"/>
        <end position="315"/>
    </location>
</feature>
<reference evidence="9 10" key="1">
    <citation type="submission" date="2021-01" db="EMBL/GenBank/DDBJ databases">
        <title>FDA dAtabase for Regulatory Grade micrObial Sequences (FDA-ARGOS): Supporting development and validation of Infectious Disease Dx tests.</title>
        <authorList>
            <person name="Nelson B."/>
            <person name="Plummer A."/>
            <person name="Tallon L."/>
            <person name="Sadzewicz L."/>
            <person name="Zhao X."/>
            <person name="Boylan J."/>
            <person name="Ott S."/>
            <person name="Bowen H."/>
            <person name="Vavikolanu K."/>
            <person name="Mehta A."/>
            <person name="Aluvathingal J."/>
            <person name="Nadendla S."/>
            <person name="Myers T."/>
            <person name="Yan Y."/>
            <person name="Sichtig H."/>
        </authorList>
    </citation>
    <scope>NUCLEOTIDE SEQUENCE [LARGE SCALE GENOMIC DNA]</scope>
    <source>
        <strain evidence="9 10">FDAARGOS_1161</strain>
    </source>
</reference>
<dbReference type="KEGG" id="ppsr:I6J18_03505"/>
<keyword evidence="4 7" id="KW-0479">Metal-binding</keyword>
<dbReference type="SUPFAM" id="SSF55031">
    <property type="entry name" value="Bacterial exopeptidase dimerisation domain"/>
    <property type="match status" value="1"/>
</dbReference>
<sequence>MLKIEEINAIRLNERIERLSMVGKIGETGISRLALSQEDHTAVNIVKGWMEEAGMSAKIDNFGNLIGIMLGENPELPKLMIGSHIDSQVYGGRYDGVTGVIAAIEVVQTMKEKGIVPDVSIEVAAFSDEVGCRFNKGVFGVRGIWGELEEGELDRKDSEGITRRKALIDFGCNPENFTASEYEKGTLGAFLELHIEQGPILDNTGSPVGIVSGISGPLWLTLELTGFAGHAGSVPMNMRQDALLGAAKVIVALNQVALQKPGTPTVATVGNIKVFPNSRNIVPEKVTLTIDLRDIDLARREQYDVQLRNEINRIAAIHGLTCKITEDMKSEPRYVANWLKEVLREESKELGLAAPELMSGPFHNSLIMSNYCDYAMIFIRSKDGISHNPLEFSSPEDIAAGTELLYRSALRVTKQLAQ</sequence>
<feature type="binding site" evidence="7">
    <location>
        <position position="387"/>
    </location>
    <ligand>
        <name>Zn(2+)</name>
        <dbReference type="ChEBI" id="CHEBI:29105"/>
        <label>2</label>
    </ligand>
</feature>
<feature type="binding site" evidence="7">
    <location>
        <position position="95"/>
    </location>
    <ligand>
        <name>Zn(2+)</name>
        <dbReference type="ChEBI" id="CHEBI:29105"/>
        <label>2</label>
    </ligand>
</feature>
<dbReference type="InterPro" id="IPR036264">
    <property type="entry name" value="Bact_exopeptidase_dim_dom"/>
</dbReference>
<dbReference type="NCBIfam" id="NF006771">
    <property type="entry name" value="PRK09290.1-5"/>
    <property type="match status" value="1"/>
</dbReference>
<dbReference type="Gene3D" id="3.30.70.360">
    <property type="match status" value="1"/>
</dbReference>
<evidence type="ECO:0000256" key="4">
    <source>
        <dbReference type="ARBA" id="ARBA00022723"/>
    </source>
</evidence>
<keyword evidence="7" id="KW-0862">Zinc</keyword>
<comment type="cofactor">
    <cofactor evidence="1">
        <name>Mn(2+)</name>
        <dbReference type="ChEBI" id="CHEBI:29035"/>
    </cofactor>
</comment>
<evidence type="ECO:0000313" key="9">
    <source>
        <dbReference type="EMBL" id="QQT00984.1"/>
    </source>
</evidence>
<dbReference type="RefSeq" id="WP_040372902.1">
    <property type="nucleotide sequence ID" value="NZ_CP068053.1"/>
</dbReference>
<dbReference type="GO" id="GO:0046872">
    <property type="term" value="F:metal ion binding"/>
    <property type="evidence" value="ECO:0007669"/>
    <property type="project" value="UniProtKB-KW"/>
</dbReference>
<dbReference type="Pfam" id="PF07687">
    <property type="entry name" value="M20_dimer"/>
    <property type="match status" value="1"/>
</dbReference>
<organism evidence="9 10">
    <name type="scientific">Peribacillus psychrosaccharolyticus</name>
    <name type="common">Bacillus psychrosaccharolyticus</name>
    <dbReference type="NCBI Taxonomy" id="1407"/>
    <lineage>
        <taxon>Bacteria</taxon>
        <taxon>Bacillati</taxon>
        <taxon>Bacillota</taxon>
        <taxon>Bacilli</taxon>
        <taxon>Bacillales</taxon>
        <taxon>Bacillaceae</taxon>
        <taxon>Peribacillus</taxon>
    </lineage>
</organism>
<dbReference type="PIRSF" id="PIRSF001235">
    <property type="entry name" value="Amidase_carbamoylase"/>
    <property type="match status" value="1"/>
</dbReference>
<dbReference type="NCBIfam" id="TIGR01879">
    <property type="entry name" value="hydantase"/>
    <property type="match status" value="1"/>
</dbReference>
<evidence type="ECO:0000256" key="3">
    <source>
        <dbReference type="ARBA" id="ARBA00011738"/>
    </source>
</evidence>
<evidence type="ECO:0000313" key="10">
    <source>
        <dbReference type="Proteomes" id="UP000595254"/>
    </source>
</evidence>
<proteinExistence type="inferred from homology"/>
<evidence type="ECO:0000256" key="1">
    <source>
        <dbReference type="ARBA" id="ARBA00001936"/>
    </source>
</evidence>
<dbReference type="PANTHER" id="PTHR32494">
    <property type="entry name" value="ALLANTOATE DEIMINASE-RELATED"/>
    <property type="match status" value="1"/>
</dbReference>
<dbReference type="InterPro" id="IPR010158">
    <property type="entry name" value="Amidase_Cbmase"/>
</dbReference>
<feature type="binding site" evidence="7">
    <location>
        <position position="84"/>
    </location>
    <ligand>
        <name>Zn(2+)</name>
        <dbReference type="ChEBI" id="CHEBI:29105"/>
        <label>1</label>
    </ligand>
</feature>
<evidence type="ECO:0000256" key="2">
    <source>
        <dbReference type="ARBA" id="ARBA00006153"/>
    </source>
</evidence>